<organism evidence="3 4">
    <name type="scientific">Chlorobaculum thiosulfatiphilum</name>
    <name type="common">Chlorobium limicola f.sp. thiosulfatophilum</name>
    <dbReference type="NCBI Taxonomy" id="115852"/>
    <lineage>
        <taxon>Bacteria</taxon>
        <taxon>Pseudomonadati</taxon>
        <taxon>Chlorobiota</taxon>
        <taxon>Chlorobiia</taxon>
        <taxon>Chlorobiales</taxon>
        <taxon>Chlorobiaceae</taxon>
        <taxon>Chlorobaculum</taxon>
    </lineage>
</organism>
<evidence type="ECO:0000313" key="3">
    <source>
        <dbReference type="EMBL" id="TNJ39914.1"/>
    </source>
</evidence>
<dbReference type="RefSeq" id="WP_139456216.1">
    <property type="nucleotide sequence ID" value="NZ_VDCH01000003.1"/>
</dbReference>
<comment type="caution">
    <text evidence="3">The sequence shown here is derived from an EMBL/GenBank/DDBJ whole genome shotgun (WGS) entry which is preliminary data.</text>
</comment>
<reference evidence="3 4" key="1">
    <citation type="submission" date="2019-05" db="EMBL/GenBank/DDBJ databases">
        <title>Draft Whole-Genome sequence of the green sulfur bacterium Chlorobaculum thiosulfatiphilum DSM 249.</title>
        <authorList>
            <person name="Meyer T.E."/>
            <person name="Kyndt J.A."/>
        </authorList>
    </citation>
    <scope>NUCLEOTIDE SEQUENCE [LARGE SCALE GENOMIC DNA]</scope>
    <source>
        <strain evidence="3 4">DSM 249</strain>
    </source>
</reference>
<dbReference type="Pfam" id="PF07589">
    <property type="entry name" value="PEP-CTERM"/>
    <property type="match status" value="1"/>
</dbReference>
<evidence type="ECO:0000256" key="1">
    <source>
        <dbReference type="SAM" id="SignalP"/>
    </source>
</evidence>
<evidence type="ECO:0000313" key="4">
    <source>
        <dbReference type="Proteomes" id="UP000308271"/>
    </source>
</evidence>
<feature type="domain" description="Ice-binding protein C-terminal" evidence="2">
    <location>
        <begin position="183"/>
        <end position="206"/>
    </location>
</feature>
<sequence>MKAKTACIGILFTSLSWTGGNATVISTNPITGTNPSVDNPYVTGLSGNSNITASGLGRGSGITASTANDRYSAKNWSSTFDSSDYFTFTLDAKDGYEINFDSVVYTGAASGTGPTTFALRSSIDEFTANIGSPTATGTTITLTASQFQHLTTPVEFRLYGYGATGGTGTFSVNDYTFNGAVEAVPEPGTLALVGVGSLLMLASRHRTRKSSEILA</sequence>
<dbReference type="Proteomes" id="UP000308271">
    <property type="component" value="Unassembled WGS sequence"/>
</dbReference>
<accession>A0A5C4S8R1</accession>
<feature type="signal peptide" evidence="1">
    <location>
        <begin position="1"/>
        <end position="22"/>
    </location>
</feature>
<protein>
    <submittedName>
        <fullName evidence="3">PEP-CTERM sorting domain-containing protein</fullName>
    </submittedName>
</protein>
<keyword evidence="4" id="KW-1185">Reference proteome</keyword>
<gene>
    <name evidence="3" type="ORF">FGF66_03000</name>
</gene>
<dbReference type="OrthoDB" id="1652165at2"/>
<feature type="chain" id="PRO_5022980394" evidence="1">
    <location>
        <begin position="23"/>
        <end position="215"/>
    </location>
</feature>
<keyword evidence="1" id="KW-0732">Signal</keyword>
<dbReference type="AlphaFoldDB" id="A0A5C4S8R1"/>
<dbReference type="NCBIfam" id="TIGR02595">
    <property type="entry name" value="PEP_CTERM"/>
    <property type="match status" value="1"/>
</dbReference>
<dbReference type="InterPro" id="IPR013424">
    <property type="entry name" value="Ice-binding_C"/>
</dbReference>
<dbReference type="EMBL" id="VDCH01000003">
    <property type="protein sequence ID" value="TNJ39914.1"/>
    <property type="molecule type" value="Genomic_DNA"/>
</dbReference>
<name>A0A5C4S8R1_CHLTI</name>
<evidence type="ECO:0000259" key="2">
    <source>
        <dbReference type="Pfam" id="PF07589"/>
    </source>
</evidence>
<proteinExistence type="predicted"/>